<dbReference type="SUPFAM" id="SSF56801">
    <property type="entry name" value="Acetyl-CoA synthetase-like"/>
    <property type="match status" value="1"/>
</dbReference>
<dbReference type="HOGENOM" id="CLU_000022_59_7_11"/>
<dbReference type="Gene3D" id="3.40.50.12780">
    <property type="entry name" value="N-terminal domain of ligase-like"/>
    <property type="match status" value="1"/>
</dbReference>
<dbReference type="Gene3D" id="3.30.300.30">
    <property type="match status" value="1"/>
</dbReference>
<dbReference type="STRING" id="680646.RMDY18_02240"/>
<evidence type="ECO:0000313" key="3">
    <source>
        <dbReference type="EMBL" id="BAI64056.1"/>
    </source>
</evidence>
<proteinExistence type="predicted"/>
<evidence type="ECO:0000259" key="1">
    <source>
        <dbReference type="Pfam" id="PF00501"/>
    </source>
</evidence>
<reference evidence="4" key="1">
    <citation type="submission" date="2009-07" db="EMBL/GenBank/DDBJ databases">
        <title>Complete genome sequence of Rothia mucilaginosa DJ.</title>
        <authorList>
            <person name="Yamane K."/>
            <person name="Nambu T."/>
            <person name="Mashimo C."/>
            <person name="Sugimori C."/>
            <person name="Yamanaka T."/>
            <person name="Leung K."/>
            <person name="Fukushima H."/>
        </authorList>
    </citation>
    <scope>NUCLEOTIDE SEQUENCE [LARGE SCALE GENOMIC DNA]</scope>
    <source>
        <strain evidence="4">DY-18</strain>
    </source>
</reference>
<feature type="domain" description="AMP-binding enzyme C-terminal" evidence="2">
    <location>
        <begin position="550"/>
        <end position="625"/>
    </location>
</feature>
<evidence type="ECO:0000259" key="2">
    <source>
        <dbReference type="Pfam" id="PF13193"/>
    </source>
</evidence>
<dbReference type="InterPro" id="IPR045851">
    <property type="entry name" value="AMP-bd_C_sf"/>
</dbReference>
<dbReference type="Proteomes" id="UP000001883">
    <property type="component" value="Chromosome"/>
</dbReference>
<reference evidence="3 4" key="3">
    <citation type="journal article" date="2010" name="Sequencing">
        <title>Complete Genome Sequence of Rothia mucilaginosa DY-18: A Clinical Isolate with Dense Meshwork-Like Structures from a Persistent Apical Periodontitis Lesion.</title>
        <authorList>
            <person name="Yamane K."/>
            <person name="Nambu T."/>
            <person name="Yamanaka T."/>
            <person name="Mashimo C."/>
            <person name="Sugimori C."/>
            <person name="Leung K.-P."/>
            <person name="Fukushima H."/>
        </authorList>
    </citation>
    <scope>NUCLEOTIDE SEQUENCE [LARGE SCALE GENOMIC DNA]</scope>
    <source>
        <strain evidence="3 4">DY-18</strain>
    </source>
</reference>
<dbReference type="CDD" id="cd05936">
    <property type="entry name" value="FC-FACS_FadD_like"/>
    <property type="match status" value="1"/>
</dbReference>
<gene>
    <name evidence="3" type="ordered locus">RMDY18_02240</name>
</gene>
<protein>
    <submittedName>
        <fullName evidence="3">Acyl-CoA synthetase</fullName>
    </submittedName>
</protein>
<dbReference type="eggNOG" id="COG0318">
    <property type="taxonomic scope" value="Bacteria"/>
</dbReference>
<dbReference type="GO" id="GO:0016878">
    <property type="term" value="F:acid-thiol ligase activity"/>
    <property type="evidence" value="ECO:0007669"/>
    <property type="project" value="UniProtKB-ARBA"/>
</dbReference>
<dbReference type="InterPro" id="IPR000873">
    <property type="entry name" value="AMP-dep_synth/lig_dom"/>
</dbReference>
<dbReference type="AlphaFoldDB" id="D2NQY0"/>
<dbReference type="PANTHER" id="PTHR43767:SF1">
    <property type="entry name" value="NONRIBOSOMAL PEPTIDE SYNTHASE PES1 (EUROFUNG)-RELATED"/>
    <property type="match status" value="1"/>
</dbReference>
<evidence type="ECO:0000313" key="4">
    <source>
        <dbReference type="Proteomes" id="UP000001883"/>
    </source>
</evidence>
<reference evidence="3 4" key="2">
    <citation type="journal article" date="2010" name="J Osaka Dent Univ">
        <title>Isolation and identification of Rothia mucilaginosa from persistent apical periodontitis lesions.</title>
        <authorList>
            <person name="Yamane K."/>
            <person name="Yoshida M."/>
            <person name="Fujihira T."/>
            <person name="Baba T."/>
            <person name="Tsuji N."/>
            <person name="Hayashi H."/>
            <person name="Sugimori C."/>
            <person name="Yamanaka T."/>
            <person name="Mashimo C."/>
            <person name="Nambu T."/>
            <person name="Kawai H."/>
            <person name="Fukushima H."/>
        </authorList>
    </citation>
    <scope>NUCLEOTIDE SEQUENCE [LARGE SCALE GENOMIC DNA]</scope>
    <source>
        <strain evidence="3 4">DY-18</strain>
    </source>
</reference>
<feature type="domain" description="AMP-dependent synthetase/ligase" evidence="1">
    <location>
        <begin position="113"/>
        <end position="499"/>
    </location>
</feature>
<dbReference type="KEGG" id="rmu:RMDY18_02240"/>
<name>D2NQY0_ROTMD</name>
<dbReference type="PANTHER" id="PTHR43767">
    <property type="entry name" value="LONG-CHAIN-FATTY-ACID--COA LIGASE"/>
    <property type="match status" value="1"/>
</dbReference>
<dbReference type="Pfam" id="PF00501">
    <property type="entry name" value="AMP-binding"/>
    <property type="match status" value="1"/>
</dbReference>
<dbReference type="InterPro" id="IPR050237">
    <property type="entry name" value="ATP-dep_AMP-bd_enzyme"/>
</dbReference>
<dbReference type="InterPro" id="IPR020845">
    <property type="entry name" value="AMP-binding_CS"/>
</dbReference>
<accession>D2NQY0</accession>
<dbReference type="PROSITE" id="PS00455">
    <property type="entry name" value="AMP_BINDING"/>
    <property type="match status" value="1"/>
</dbReference>
<dbReference type="Pfam" id="PF13193">
    <property type="entry name" value="AMP-binding_C"/>
    <property type="match status" value="1"/>
</dbReference>
<dbReference type="InterPro" id="IPR042099">
    <property type="entry name" value="ANL_N_sf"/>
</dbReference>
<sequence length="643" mass="70463">MLSFTHALSIPELLGFTLVFRCLLRYLGRAYRVIFSVGRSAAELKPAGAGRHNHCMTEAQKNTNLQDAAAPASPAGASAGAHPLAHRPWLKNYATWTARDIELPETSLSHLIDEAVRTVPHKAALEFFGATTTYAELGDQIERAAEGLRVAGVQAGDRVALILPNCPQHIAAFYAILRLGAIVVEHNPLYTGAELRHMFEDHGAKVAIVWDKIASHITGLPADIRPNHIYSVNMISAMPALMRTALKLPLKSARASREKLTGPAPGTVSWAQLVKSERIDPSHRRPTAHDIALLQYTSGTTGLPKGVMLTHRNLESNGRMGEAWINPGDDEVIYSVLPLFHAYGMTLGVTIASLCRARLVLFPTVDMDLILKAMKKTRPTILPAVPPVYRRLMDEAKKRGVSLEGIRYAVSGAMNLPPELVAEWEEASGGFMVEGYGLTECAPLVSCNPLNDTRRAGFIGVPFPSTDIRVVDPETGEDVPDGEEGELWVKGPQRFAGYWKREDETAKTITPEGWLRTGDIVRLDEDYFIQIVDRIKEVIITGGFNVSPTEVEVALKQHDMVADAAVVGIPLPAGGEMVVAAVVAAPGRVVQEHTLREHCYSKVTRYKVPRRIVVVDDLPRSMLGKVLRRKVREQLIASGEFDQ</sequence>
<keyword evidence="4" id="KW-1185">Reference proteome</keyword>
<dbReference type="NCBIfam" id="NF004114">
    <property type="entry name" value="PRK05605.1"/>
    <property type="match status" value="1"/>
</dbReference>
<dbReference type="InterPro" id="IPR025110">
    <property type="entry name" value="AMP-bd_C"/>
</dbReference>
<dbReference type="EMBL" id="AP011540">
    <property type="protein sequence ID" value="BAI64056.1"/>
    <property type="molecule type" value="Genomic_DNA"/>
</dbReference>
<organism evidence="3 4">
    <name type="scientific">Rothia mucilaginosa (strain DY-18)</name>
    <name type="common">Stomatococcus mucilaginosus</name>
    <dbReference type="NCBI Taxonomy" id="680646"/>
    <lineage>
        <taxon>Bacteria</taxon>
        <taxon>Bacillati</taxon>
        <taxon>Actinomycetota</taxon>
        <taxon>Actinomycetes</taxon>
        <taxon>Micrococcales</taxon>
        <taxon>Micrococcaceae</taxon>
        <taxon>Rothia</taxon>
    </lineage>
</organism>